<keyword evidence="1" id="KW-0812">Transmembrane</keyword>
<keyword evidence="1" id="KW-1133">Transmembrane helix</keyword>
<keyword evidence="1" id="KW-0472">Membrane</keyword>
<protein>
    <submittedName>
        <fullName evidence="2">Uncharacterized protein</fullName>
    </submittedName>
</protein>
<reference evidence="2" key="1">
    <citation type="journal article" date="2023" name="Mol. Phylogenet. Evol.">
        <title>Genome-scale phylogeny and comparative genomics of the fungal order Sordariales.</title>
        <authorList>
            <person name="Hensen N."/>
            <person name="Bonometti L."/>
            <person name="Westerberg I."/>
            <person name="Brannstrom I.O."/>
            <person name="Guillou S."/>
            <person name="Cros-Aarteil S."/>
            <person name="Calhoun S."/>
            <person name="Haridas S."/>
            <person name="Kuo A."/>
            <person name="Mondo S."/>
            <person name="Pangilinan J."/>
            <person name="Riley R."/>
            <person name="LaButti K."/>
            <person name="Andreopoulos B."/>
            <person name="Lipzen A."/>
            <person name="Chen C."/>
            <person name="Yan M."/>
            <person name="Daum C."/>
            <person name="Ng V."/>
            <person name="Clum A."/>
            <person name="Steindorff A."/>
            <person name="Ohm R.A."/>
            <person name="Martin F."/>
            <person name="Silar P."/>
            <person name="Natvig D.O."/>
            <person name="Lalanne C."/>
            <person name="Gautier V."/>
            <person name="Ament-Velasquez S.L."/>
            <person name="Kruys A."/>
            <person name="Hutchinson M.I."/>
            <person name="Powell A.J."/>
            <person name="Barry K."/>
            <person name="Miller A.N."/>
            <person name="Grigoriev I.V."/>
            <person name="Debuchy R."/>
            <person name="Gladieux P."/>
            <person name="Hiltunen Thoren M."/>
            <person name="Johannesson H."/>
        </authorList>
    </citation>
    <scope>NUCLEOTIDE SEQUENCE</scope>
    <source>
        <strain evidence="2">CBS 314.62</strain>
    </source>
</reference>
<dbReference type="Proteomes" id="UP001270362">
    <property type="component" value="Unassembled WGS sequence"/>
</dbReference>
<comment type="caution">
    <text evidence="2">The sequence shown here is derived from an EMBL/GenBank/DDBJ whole genome shotgun (WGS) entry which is preliminary data.</text>
</comment>
<accession>A0AAE0X145</accession>
<feature type="transmembrane region" description="Helical" evidence="1">
    <location>
        <begin position="66"/>
        <end position="85"/>
    </location>
</feature>
<evidence type="ECO:0000313" key="3">
    <source>
        <dbReference type="Proteomes" id="UP001270362"/>
    </source>
</evidence>
<gene>
    <name evidence="2" type="ORF">B0T22DRAFT_285106</name>
</gene>
<reference evidence="2" key="2">
    <citation type="submission" date="2023-06" db="EMBL/GenBank/DDBJ databases">
        <authorList>
            <consortium name="Lawrence Berkeley National Laboratory"/>
            <person name="Haridas S."/>
            <person name="Hensen N."/>
            <person name="Bonometti L."/>
            <person name="Westerberg I."/>
            <person name="Brannstrom I.O."/>
            <person name="Guillou S."/>
            <person name="Cros-Aarteil S."/>
            <person name="Calhoun S."/>
            <person name="Kuo A."/>
            <person name="Mondo S."/>
            <person name="Pangilinan J."/>
            <person name="Riley R."/>
            <person name="Labutti K."/>
            <person name="Andreopoulos B."/>
            <person name="Lipzen A."/>
            <person name="Chen C."/>
            <person name="Yanf M."/>
            <person name="Daum C."/>
            <person name="Ng V."/>
            <person name="Clum A."/>
            <person name="Steindorff A."/>
            <person name="Ohm R."/>
            <person name="Martin F."/>
            <person name="Silar P."/>
            <person name="Natvig D."/>
            <person name="Lalanne C."/>
            <person name="Gautier V."/>
            <person name="Ament-Velasquez S.L."/>
            <person name="Kruys A."/>
            <person name="Hutchinson M.I."/>
            <person name="Powell A.J."/>
            <person name="Barry K."/>
            <person name="Miller A.N."/>
            <person name="Grigoriev I.V."/>
            <person name="Debuchy R."/>
            <person name="Gladieux P."/>
            <person name="Thoren M.H."/>
            <person name="Johannesson H."/>
        </authorList>
    </citation>
    <scope>NUCLEOTIDE SEQUENCE</scope>
    <source>
        <strain evidence="2">CBS 314.62</strain>
    </source>
</reference>
<dbReference type="AlphaFoldDB" id="A0AAE0X145"/>
<name>A0AAE0X145_9PEZI</name>
<feature type="transmembrane region" description="Helical" evidence="1">
    <location>
        <begin position="124"/>
        <end position="145"/>
    </location>
</feature>
<keyword evidence="3" id="KW-1185">Reference proteome</keyword>
<proteinExistence type="predicted"/>
<evidence type="ECO:0000256" key="1">
    <source>
        <dbReference type="SAM" id="Phobius"/>
    </source>
</evidence>
<feature type="transmembrane region" description="Helical" evidence="1">
    <location>
        <begin position="166"/>
        <end position="188"/>
    </location>
</feature>
<sequence length="189" mass="20375">MHTCLDSKQSIPISALYHKSATTHWPNQDLYKTNAIYPQATPHLTKEEKKKKRDKNPMAMFQKLSFLLHLLVETGAALSFLLTPTSQLPGASPSARLILRNLGGLLLSTNLLCLVFLAQPGFDATAGQVALCLGSYHVWPIYRAYARLRYGIGMHGAQGGVFGGPAVHLVAHVACLGALVGMGLVGVWG</sequence>
<organism evidence="2 3">
    <name type="scientific">Podospora appendiculata</name>
    <dbReference type="NCBI Taxonomy" id="314037"/>
    <lineage>
        <taxon>Eukaryota</taxon>
        <taxon>Fungi</taxon>
        <taxon>Dikarya</taxon>
        <taxon>Ascomycota</taxon>
        <taxon>Pezizomycotina</taxon>
        <taxon>Sordariomycetes</taxon>
        <taxon>Sordariomycetidae</taxon>
        <taxon>Sordariales</taxon>
        <taxon>Podosporaceae</taxon>
        <taxon>Podospora</taxon>
    </lineage>
</organism>
<evidence type="ECO:0000313" key="2">
    <source>
        <dbReference type="EMBL" id="KAK3682475.1"/>
    </source>
</evidence>
<feature type="transmembrane region" description="Helical" evidence="1">
    <location>
        <begin position="97"/>
        <end position="118"/>
    </location>
</feature>
<dbReference type="EMBL" id="JAULSO010000005">
    <property type="protein sequence ID" value="KAK3682475.1"/>
    <property type="molecule type" value="Genomic_DNA"/>
</dbReference>